<dbReference type="EC" id="6.1.1.4" evidence="2"/>
<dbReference type="Gene3D" id="1.10.730.10">
    <property type="entry name" value="Isoleucyl-tRNA Synthetase, Domain 1"/>
    <property type="match status" value="1"/>
</dbReference>
<proteinExistence type="inferred from homology"/>
<dbReference type="GO" id="GO:0005829">
    <property type="term" value="C:cytosol"/>
    <property type="evidence" value="ECO:0007669"/>
    <property type="project" value="TreeGrafter"/>
</dbReference>
<dbReference type="FunFam" id="1.10.730.10:FF:000011">
    <property type="entry name" value="Leucine--tRNA ligase chloroplastic/mitochondrial"/>
    <property type="match status" value="1"/>
</dbReference>
<evidence type="ECO:0000256" key="2">
    <source>
        <dbReference type="ARBA" id="ARBA00013164"/>
    </source>
</evidence>
<evidence type="ECO:0000256" key="7">
    <source>
        <dbReference type="ARBA" id="ARBA00023146"/>
    </source>
</evidence>
<keyword evidence="4" id="KW-0547">Nucleotide-binding</keyword>
<dbReference type="EMBL" id="BARV01008992">
    <property type="protein sequence ID" value="GAI10875.1"/>
    <property type="molecule type" value="Genomic_DNA"/>
</dbReference>
<feature type="domain" description="Methionyl/Valyl/Leucyl/Isoleucyl-tRNA synthetase anticodon-binding" evidence="10">
    <location>
        <begin position="148"/>
        <end position="262"/>
    </location>
</feature>
<name>X1M842_9ZZZZ</name>
<reference evidence="11" key="1">
    <citation type="journal article" date="2014" name="Front. Microbiol.">
        <title>High frequency of phylogenetically diverse reductive dehalogenase-homologous genes in deep subseafloor sedimentary metagenomes.</title>
        <authorList>
            <person name="Kawai M."/>
            <person name="Futagami T."/>
            <person name="Toyoda A."/>
            <person name="Takaki Y."/>
            <person name="Nishi S."/>
            <person name="Hori S."/>
            <person name="Arai W."/>
            <person name="Tsubouchi T."/>
            <person name="Morono Y."/>
            <person name="Uchiyama I."/>
            <person name="Ito T."/>
            <person name="Fujiyama A."/>
            <person name="Inagaki F."/>
            <person name="Takami H."/>
        </authorList>
    </citation>
    <scope>NUCLEOTIDE SEQUENCE</scope>
    <source>
        <strain evidence="11">Expedition CK06-06</strain>
    </source>
</reference>
<comment type="similarity">
    <text evidence="1">Belongs to the class-I aminoacyl-tRNA synthetase family.</text>
</comment>
<comment type="caution">
    <text evidence="11">The sequence shown here is derived from an EMBL/GenBank/DDBJ whole genome shotgun (WGS) entry which is preliminary data.</text>
</comment>
<dbReference type="GO" id="GO:0005739">
    <property type="term" value="C:mitochondrion"/>
    <property type="evidence" value="ECO:0007669"/>
    <property type="project" value="UniProtKB-ARBA"/>
</dbReference>
<dbReference type="InterPro" id="IPR002300">
    <property type="entry name" value="aa-tRNA-synth_Ia"/>
</dbReference>
<protein>
    <recommendedName>
        <fullName evidence="2">leucine--tRNA ligase</fullName>
        <ecNumber evidence="2">6.1.1.4</ecNumber>
    </recommendedName>
</protein>
<evidence type="ECO:0000256" key="3">
    <source>
        <dbReference type="ARBA" id="ARBA00022598"/>
    </source>
</evidence>
<organism evidence="11">
    <name type="scientific">marine sediment metagenome</name>
    <dbReference type="NCBI Taxonomy" id="412755"/>
    <lineage>
        <taxon>unclassified sequences</taxon>
        <taxon>metagenomes</taxon>
        <taxon>ecological metagenomes</taxon>
    </lineage>
</organism>
<accession>X1M842</accession>
<dbReference type="PANTHER" id="PTHR43740:SF2">
    <property type="entry name" value="LEUCINE--TRNA LIGASE, MITOCHONDRIAL"/>
    <property type="match status" value="1"/>
</dbReference>
<dbReference type="GO" id="GO:0004823">
    <property type="term" value="F:leucine-tRNA ligase activity"/>
    <property type="evidence" value="ECO:0007669"/>
    <property type="project" value="UniProtKB-EC"/>
</dbReference>
<dbReference type="Gene3D" id="3.10.20.590">
    <property type="match status" value="1"/>
</dbReference>
<evidence type="ECO:0000256" key="1">
    <source>
        <dbReference type="ARBA" id="ARBA00005594"/>
    </source>
</evidence>
<dbReference type="GO" id="GO:0005524">
    <property type="term" value="F:ATP binding"/>
    <property type="evidence" value="ECO:0007669"/>
    <property type="project" value="UniProtKB-KW"/>
</dbReference>
<dbReference type="Pfam" id="PF00133">
    <property type="entry name" value="tRNA-synt_1"/>
    <property type="match status" value="1"/>
</dbReference>
<evidence type="ECO:0000256" key="5">
    <source>
        <dbReference type="ARBA" id="ARBA00022840"/>
    </source>
</evidence>
<gene>
    <name evidence="11" type="ORF">S06H3_17900</name>
</gene>
<feature type="domain" description="Aminoacyl-tRNA synthetase class Ia" evidence="9">
    <location>
        <begin position="10"/>
        <end position="92"/>
    </location>
</feature>
<evidence type="ECO:0000259" key="9">
    <source>
        <dbReference type="Pfam" id="PF00133"/>
    </source>
</evidence>
<dbReference type="PANTHER" id="PTHR43740">
    <property type="entry name" value="LEUCYL-TRNA SYNTHETASE"/>
    <property type="match status" value="1"/>
</dbReference>
<evidence type="ECO:0000313" key="11">
    <source>
        <dbReference type="EMBL" id="GAI10875.1"/>
    </source>
</evidence>
<dbReference type="Pfam" id="PF08264">
    <property type="entry name" value="Anticodon_1"/>
    <property type="match status" value="1"/>
</dbReference>
<dbReference type="InterPro" id="IPR009080">
    <property type="entry name" value="tRNAsynth_Ia_anticodon-bd"/>
</dbReference>
<dbReference type="InterPro" id="IPR013155">
    <property type="entry name" value="M/V/L/I-tRNA-synth_anticd-bd"/>
</dbReference>
<feature type="non-terminal residue" evidence="11">
    <location>
        <position position="1"/>
    </location>
</feature>
<dbReference type="InterPro" id="IPR014729">
    <property type="entry name" value="Rossmann-like_a/b/a_fold"/>
</dbReference>
<keyword evidence="6" id="KW-0648">Protein biosynthesis</keyword>
<sequence>PFNPDKVKYWMPVDLYVGGAEHAVMHLLYARFWTKVMYDANIVNFREPFNKLLNQGMMHAPDGRLMSKSKGNVITPDEVVAEYSADALRAYELFLGPFEQDAIWSDRGINGVFRFLNRVWRLILKEKPLIFTKRPSGGAEDISRQLQKMTHKTIKKVTLDFEKFKFNTAVAALMEYINFLYSSLDKKVLKEIWSETIDTLMLLLAPIAPFMTEELWERTGHKESIHIQPWPKWDEKLTYEEKFTLVIQVNGKLRDRVEVPVGISDEEMKKIALKSPNAQKFIKDKEIIKFVTVPNKLINIVAK</sequence>
<evidence type="ECO:0000259" key="10">
    <source>
        <dbReference type="Pfam" id="PF08264"/>
    </source>
</evidence>
<dbReference type="CDD" id="cd07958">
    <property type="entry name" value="Anticodon_Ia_Leu_BEm"/>
    <property type="match status" value="1"/>
</dbReference>
<dbReference type="AlphaFoldDB" id="X1M842"/>
<comment type="catalytic activity">
    <reaction evidence="8">
        <text>tRNA(Leu) + L-leucine + ATP = L-leucyl-tRNA(Leu) + AMP + diphosphate</text>
        <dbReference type="Rhea" id="RHEA:11688"/>
        <dbReference type="Rhea" id="RHEA-COMP:9613"/>
        <dbReference type="Rhea" id="RHEA-COMP:9622"/>
        <dbReference type="ChEBI" id="CHEBI:30616"/>
        <dbReference type="ChEBI" id="CHEBI:33019"/>
        <dbReference type="ChEBI" id="CHEBI:57427"/>
        <dbReference type="ChEBI" id="CHEBI:78442"/>
        <dbReference type="ChEBI" id="CHEBI:78494"/>
        <dbReference type="ChEBI" id="CHEBI:456215"/>
        <dbReference type="EC" id="6.1.1.4"/>
    </reaction>
</comment>
<evidence type="ECO:0000256" key="8">
    <source>
        <dbReference type="ARBA" id="ARBA00047469"/>
    </source>
</evidence>
<keyword evidence="5" id="KW-0067">ATP-binding</keyword>
<dbReference type="GO" id="GO:0006429">
    <property type="term" value="P:leucyl-tRNA aminoacylation"/>
    <property type="evidence" value="ECO:0007669"/>
    <property type="project" value="InterPro"/>
</dbReference>
<dbReference type="Gene3D" id="3.40.50.620">
    <property type="entry name" value="HUPs"/>
    <property type="match status" value="1"/>
</dbReference>
<dbReference type="SUPFAM" id="SSF47323">
    <property type="entry name" value="Anticodon-binding domain of a subclass of class I aminoacyl-tRNA synthetases"/>
    <property type="match status" value="1"/>
</dbReference>
<evidence type="ECO:0000256" key="4">
    <source>
        <dbReference type="ARBA" id="ARBA00022741"/>
    </source>
</evidence>
<dbReference type="InterPro" id="IPR002302">
    <property type="entry name" value="Leu-tRNA-ligase"/>
</dbReference>
<dbReference type="SUPFAM" id="SSF52374">
    <property type="entry name" value="Nucleotidylyl transferase"/>
    <property type="match status" value="1"/>
</dbReference>
<evidence type="ECO:0000256" key="6">
    <source>
        <dbReference type="ARBA" id="ARBA00022917"/>
    </source>
</evidence>
<keyword evidence="7" id="KW-0030">Aminoacyl-tRNA synthetase</keyword>
<dbReference type="PRINTS" id="PR00985">
    <property type="entry name" value="TRNASYNTHLEU"/>
</dbReference>
<keyword evidence="3" id="KW-0436">Ligase</keyword>